<evidence type="ECO:0000313" key="2">
    <source>
        <dbReference type="EMBL" id="MBE1491587.1"/>
    </source>
</evidence>
<gene>
    <name evidence="2" type="ORF">H4W31_007225</name>
</gene>
<protein>
    <submittedName>
        <fullName evidence="2">Uncharacterized protein</fullName>
    </submittedName>
</protein>
<accession>A0A927MBM0</accession>
<dbReference type="RefSeq" id="WP_264084109.1">
    <property type="nucleotide sequence ID" value="NZ_JADBEB010000001.1"/>
</dbReference>
<evidence type="ECO:0000313" key="3">
    <source>
        <dbReference type="Proteomes" id="UP000649753"/>
    </source>
</evidence>
<organism evidence="2 3">
    <name type="scientific">Plantactinospora soyae</name>
    <dbReference type="NCBI Taxonomy" id="1544732"/>
    <lineage>
        <taxon>Bacteria</taxon>
        <taxon>Bacillati</taxon>
        <taxon>Actinomycetota</taxon>
        <taxon>Actinomycetes</taxon>
        <taxon>Micromonosporales</taxon>
        <taxon>Micromonosporaceae</taxon>
        <taxon>Plantactinospora</taxon>
    </lineage>
</organism>
<feature type="region of interest" description="Disordered" evidence="1">
    <location>
        <begin position="1"/>
        <end position="41"/>
    </location>
</feature>
<keyword evidence="3" id="KW-1185">Reference proteome</keyword>
<proteinExistence type="predicted"/>
<dbReference type="Proteomes" id="UP000649753">
    <property type="component" value="Unassembled WGS sequence"/>
</dbReference>
<dbReference type="AlphaFoldDB" id="A0A927MBM0"/>
<comment type="caution">
    <text evidence="2">The sequence shown here is derived from an EMBL/GenBank/DDBJ whole genome shotgun (WGS) entry which is preliminary data.</text>
</comment>
<evidence type="ECO:0000256" key="1">
    <source>
        <dbReference type="SAM" id="MobiDB-lite"/>
    </source>
</evidence>
<dbReference type="EMBL" id="JADBEB010000001">
    <property type="protein sequence ID" value="MBE1491587.1"/>
    <property type="molecule type" value="Genomic_DNA"/>
</dbReference>
<sequence>MPLNPTPNTGWPDVYARRRKAGPAKERRYGNFPTHAHYPEV</sequence>
<name>A0A927MBM0_9ACTN</name>
<reference evidence="2" key="1">
    <citation type="submission" date="2020-10" db="EMBL/GenBank/DDBJ databases">
        <title>Sequencing the genomes of 1000 actinobacteria strains.</title>
        <authorList>
            <person name="Klenk H.-P."/>
        </authorList>
    </citation>
    <scope>NUCLEOTIDE SEQUENCE</scope>
    <source>
        <strain evidence="2">DSM 46832</strain>
    </source>
</reference>